<feature type="transmembrane region" description="Helical" evidence="1">
    <location>
        <begin position="150"/>
        <end position="174"/>
    </location>
</feature>
<reference evidence="2" key="1">
    <citation type="submission" date="2020-12" db="EMBL/GenBank/DDBJ databases">
        <title>Vagococcus allomyrinae sp. nov. and Enterococcus lavae sp. nov., isolated from the larvae of Allomyrina dichotoma.</title>
        <authorList>
            <person name="Lee S.D."/>
        </authorList>
    </citation>
    <scope>NUCLEOTIDE SEQUENCE</scope>
    <source>
        <strain evidence="2">BWB3-3</strain>
    </source>
</reference>
<accession>A0A940SY03</accession>
<organism evidence="2 3">
    <name type="scientific">Vagococcus allomyrinae</name>
    <dbReference type="NCBI Taxonomy" id="2794353"/>
    <lineage>
        <taxon>Bacteria</taxon>
        <taxon>Bacillati</taxon>
        <taxon>Bacillota</taxon>
        <taxon>Bacilli</taxon>
        <taxon>Lactobacillales</taxon>
        <taxon>Enterococcaceae</taxon>
        <taxon>Vagococcus</taxon>
    </lineage>
</organism>
<dbReference type="Proteomes" id="UP000674938">
    <property type="component" value="Unassembled WGS sequence"/>
</dbReference>
<evidence type="ECO:0000256" key="1">
    <source>
        <dbReference type="SAM" id="Phobius"/>
    </source>
</evidence>
<dbReference type="InterPro" id="IPR005325">
    <property type="entry name" value="DUF308_memb"/>
</dbReference>
<evidence type="ECO:0000313" key="3">
    <source>
        <dbReference type="Proteomes" id="UP000674938"/>
    </source>
</evidence>
<keyword evidence="1" id="KW-1133">Transmembrane helix</keyword>
<keyword evidence="1" id="KW-0812">Transmembrane</keyword>
<feature type="transmembrane region" description="Helical" evidence="1">
    <location>
        <begin position="36"/>
        <end position="54"/>
    </location>
</feature>
<feature type="transmembrane region" description="Helical" evidence="1">
    <location>
        <begin position="93"/>
        <end position="114"/>
    </location>
</feature>
<dbReference type="RefSeq" id="WP_209531836.1">
    <property type="nucleotide sequence ID" value="NZ_JAEEGA010000020.1"/>
</dbReference>
<evidence type="ECO:0000313" key="2">
    <source>
        <dbReference type="EMBL" id="MBP1043901.1"/>
    </source>
</evidence>
<proteinExistence type="predicted"/>
<keyword evidence="1" id="KW-0472">Membrane</keyword>
<feature type="transmembrane region" description="Helical" evidence="1">
    <location>
        <begin position="12"/>
        <end position="30"/>
    </location>
</feature>
<dbReference type="EMBL" id="JAEEGA010000020">
    <property type="protein sequence ID" value="MBP1043901.1"/>
    <property type="molecule type" value="Genomic_DNA"/>
</dbReference>
<dbReference type="AlphaFoldDB" id="A0A940SY03"/>
<comment type="caution">
    <text evidence="2">The sequence shown here is derived from an EMBL/GenBank/DDBJ whole genome shotgun (WGS) entry which is preliminary data.</text>
</comment>
<sequence>MRNIVNQLEKFTVLRTIFYLAFGILILMNPQLVFKSVIYIIAGYLAILGLINLFQAIRESKNESLFGYEFITGVMLLLFALIVLIFAKAIVSFLPIMLGILIVLNGLMQLSNASGGIKEVNPRYRISIYVYCGLLVAAGILLIFNPFKTVLVVFRIFGGILVFMGISELAHFFLQKKVN</sequence>
<gene>
    <name evidence="2" type="ORF">I6N95_23000</name>
</gene>
<name>A0A940SY03_9ENTE</name>
<feature type="transmembrane region" description="Helical" evidence="1">
    <location>
        <begin position="66"/>
        <end position="87"/>
    </location>
</feature>
<dbReference type="Pfam" id="PF03729">
    <property type="entry name" value="DUF308"/>
    <property type="match status" value="2"/>
</dbReference>
<protein>
    <submittedName>
        <fullName evidence="2">DUF308 domain-containing protein</fullName>
    </submittedName>
</protein>
<keyword evidence="3" id="KW-1185">Reference proteome</keyword>
<feature type="transmembrane region" description="Helical" evidence="1">
    <location>
        <begin position="126"/>
        <end position="144"/>
    </location>
</feature>